<evidence type="ECO:0000313" key="2">
    <source>
        <dbReference type="Proteomes" id="UP000798662"/>
    </source>
</evidence>
<dbReference type="Proteomes" id="UP000798662">
    <property type="component" value="Chromosome 1"/>
</dbReference>
<sequence>MRGQSLGSSALGVTPHPHTQPMLGWDARPTRIELRAAAAQLAGAPRGRPTAWEVTGVTTVAVPSPSYRGPYFLTTPPRRWGARCSTWRYYSSSAPCSRLSPRVPASRPSRAGLLGGGRLTRRKSGCYTTFVPPPARKPRHALCLLPSMTGPAFSHSGTPRTPPPSPVFYSYLSCGVRPAVRNARFTAARCRPLPDTVQMVAHLSAAAAGVAAAAAAEQTRGEVDLHGLTVPEAVAVVVGLWESGIGRQSVPQGGQLLLITGVGAHSGWGGARLRPAVLTLLDEMGVAYEDQRGAVLVACRGPRRGPLRGTSPAWVWGAAAAGAAAAVEASASASARAGGRVPAEGTAPASRRQARPASRGVHGGGDSHRLRSSCRSQHNGDGGSRVSGSDSGGSGYRGVLGWLLPAGAMALVAGFLGLLLAWVATRGRGGW</sequence>
<reference evidence="1" key="1">
    <citation type="submission" date="2019-11" db="EMBL/GenBank/DDBJ databases">
        <title>Nori genome reveals adaptations in red seaweeds to the harsh intertidal environment.</title>
        <authorList>
            <person name="Wang D."/>
            <person name="Mao Y."/>
        </authorList>
    </citation>
    <scope>NUCLEOTIDE SEQUENCE</scope>
    <source>
        <tissue evidence="1">Gametophyte</tissue>
    </source>
</reference>
<comment type="caution">
    <text evidence="1">The sequence shown here is derived from an EMBL/GenBank/DDBJ whole genome shotgun (WGS) entry which is preliminary data.</text>
</comment>
<proteinExistence type="predicted"/>
<protein>
    <submittedName>
        <fullName evidence="1">Uncharacterized protein</fullName>
    </submittedName>
</protein>
<organism evidence="1 2">
    <name type="scientific">Pyropia yezoensis</name>
    <name type="common">Susabi-nori</name>
    <name type="synonym">Porphyra yezoensis</name>
    <dbReference type="NCBI Taxonomy" id="2788"/>
    <lineage>
        <taxon>Eukaryota</taxon>
        <taxon>Rhodophyta</taxon>
        <taxon>Bangiophyceae</taxon>
        <taxon>Bangiales</taxon>
        <taxon>Bangiaceae</taxon>
        <taxon>Pyropia</taxon>
    </lineage>
</organism>
<gene>
    <name evidence="1" type="ORF">I4F81_004339</name>
</gene>
<dbReference type="EMBL" id="CM020618">
    <property type="protein sequence ID" value="KAK1861759.1"/>
    <property type="molecule type" value="Genomic_DNA"/>
</dbReference>
<accession>A0ACC3BVL8</accession>
<keyword evidence="2" id="KW-1185">Reference proteome</keyword>
<name>A0ACC3BVL8_PYRYE</name>
<evidence type="ECO:0000313" key="1">
    <source>
        <dbReference type="EMBL" id="KAK1861759.1"/>
    </source>
</evidence>